<dbReference type="PANTHER" id="PTHR11014">
    <property type="entry name" value="PEPTIDASE M20 FAMILY MEMBER"/>
    <property type="match status" value="1"/>
</dbReference>
<feature type="binding site" evidence="2">
    <location>
        <position position="154"/>
    </location>
    <ligand>
        <name>Mn(2+)</name>
        <dbReference type="ChEBI" id="CHEBI:29035"/>
        <label>2</label>
    </ligand>
</feature>
<evidence type="ECO:0000256" key="1">
    <source>
        <dbReference type="ARBA" id="ARBA00022801"/>
    </source>
</evidence>
<dbReference type="SUPFAM" id="SSF55031">
    <property type="entry name" value="Bacterial exopeptidase dimerisation domain"/>
    <property type="match status" value="1"/>
</dbReference>
<comment type="caution">
    <text evidence="4">The sequence shown here is derived from an EMBL/GenBank/DDBJ whole genome shotgun (WGS) entry which is preliminary data.</text>
</comment>
<dbReference type="Pfam" id="PF07687">
    <property type="entry name" value="M20_dimer"/>
    <property type="match status" value="1"/>
</dbReference>
<dbReference type="SUPFAM" id="SSF53187">
    <property type="entry name" value="Zn-dependent exopeptidases"/>
    <property type="match status" value="1"/>
</dbReference>
<feature type="binding site" evidence="2">
    <location>
        <position position="95"/>
    </location>
    <ligand>
        <name>Mn(2+)</name>
        <dbReference type="ChEBI" id="CHEBI:29035"/>
        <label>2</label>
    </ligand>
</feature>
<feature type="binding site" evidence="2">
    <location>
        <position position="349"/>
    </location>
    <ligand>
        <name>Mn(2+)</name>
        <dbReference type="ChEBI" id="CHEBI:29035"/>
        <label>2</label>
    </ligand>
</feature>
<keyword evidence="1" id="KW-0378">Hydrolase</keyword>
<evidence type="ECO:0000313" key="5">
    <source>
        <dbReference type="Proteomes" id="UP001139344"/>
    </source>
</evidence>
<feature type="binding site" evidence="2">
    <location>
        <position position="93"/>
    </location>
    <ligand>
        <name>Mn(2+)</name>
        <dbReference type="ChEBI" id="CHEBI:29035"/>
        <label>2</label>
    </ligand>
</feature>
<protein>
    <submittedName>
        <fullName evidence="4">Amidohydrolase</fullName>
    </submittedName>
</protein>
<dbReference type="Gene3D" id="3.30.70.360">
    <property type="match status" value="1"/>
</dbReference>
<keyword evidence="2" id="KW-0464">Manganese</keyword>
<accession>A0A9X1UXZ0</accession>
<dbReference type="Proteomes" id="UP001139344">
    <property type="component" value="Unassembled WGS sequence"/>
</dbReference>
<sequence>MLEKIIEFRKQLHKYPELSGNEANTAKLIKEFAQANNNTEIITDLGGHGLAVVYEFPEDRPSVMIRCELDALPIEEVNDFSHRSTSKGISHKCGHDGHMAIVAGLLLRIKDGFFKRGKIILLFQPAEETGEGAFKILNDPKFEKLNPDYVFALHNIPGFPVNSIISVQNSFSSTVQSLAIYLTGKHSHASEPENGINPAVSIAEIVKRFNDLNQPDINKPSFTLLTPVYINLGSKDYGISAGKGEIHFTIRTSTDEVMDSLKEKLIEMAGEIVEKHGLQLNIDWCDYFPASRNDEECNNLILRASKEHNYELIQQQHPFRFGEDFGWFSKRTKAAMFGLGAGTNSPSLHHSDYDFPDEIIETGINMFSSIIEMILNKEEIIR</sequence>
<evidence type="ECO:0000313" key="4">
    <source>
        <dbReference type="EMBL" id="MCG9972380.1"/>
    </source>
</evidence>
<dbReference type="PANTHER" id="PTHR11014:SF169">
    <property type="entry name" value="CLAN MH, FAMILY M20, PEPTIDASE T-LIKE METALLOPEPTIDASE"/>
    <property type="match status" value="1"/>
</dbReference>
<dbReference type="AlphaFoldDB" id="A0A9X1UXZ0"/>
<dbReference type="InterPro" id="IPR011650">
    <property type="entry name" value="Peptidase_M20_dimer"/>
</dbReference>
<dbReference type="RefSeq" id="WP_240099585.1">
    <property type="nucleotide sequence ID" value="NZ_JAJSON010000025.1"/>
</dbReference>
<organism evidence="4 5">
    <name type="scientific">Christiangramia crocea</name>
    <dbReference type="NCBI Taxonomy" id="2904124"/>
    <lineage>
        <taxon>Bacteria</taxon>
        <taxon>Pseudomonadati</taxon>
        <taxon>Bacteroidota</taxon>
        <taxon>Flavobacteriia</taxon>
        <taxon>Flavobacteriales</taxon>
        <taxon>Flavobacteriaceae</taxon>
        <taxon>Christiangramia</taxon>
    </lineage>
</organism>
<evidence type="ECO:0000259" key="3">
    <source>
        <dbReference type="Pfam" id="PF07687"/>
    </source>
</evidence>
<feature type="domain" description="Peptidase M20 dimerisation" evidence="3">
    <location>
        <begin position="179"/>
        <end position="273"/>
    </location>
</feature>
<proteinExistence type="predicted"/>
<dbReference type="Gene3D" id="3.40.630.10">
    <property type="entry name" value="Zn peptidases"/>
    <property type="match status" value="1"/>
</dbReference>
<reference evidence="4" key="1">
    <citation type="submission" date="2021-12" db="EMBL/GenBank/DDBJ databases">
        <title>Description of Gramella crocea sp. nov., a new bacterium isolated from activated sludge.</title>
        <authorList>
            <person name="Zhang X."/>
        </authorList>
    </citation>
    <scope>NUCLEOTIDE SEQUENCE</scope>
    <source>
        <strain evidence="4">YB25</strain>
    </source>
</reference>
<keyword evidence="2" id="KW-0479">Metal-binding</keyword>
<name>A0A9X1UXZ0_9FLAO</name>
<dbReference type="Pfam" id="PF01546">
    <property type="entry name" value="Peptidase_M20"/>
    <property type="match status" value="1"/>
</dbReference>
<dbReference type="PIRSF" id="PIRSF005962">
    <property type="entry name" value="Pept_M20D_amidohydro"/>
    <property type="match status" value="1"/>
</dbReference>
<keyword evidence="5" id="KW-1185">Reference proteome</keyword>
<dbReference type="GO" id="GO:0046872">
    <property type="term" value="F:metal ion binding"/>
    <property type="evidence" value="ECO:0007669"/>
    <property type="project" value="UniProtKB-KW"/>
</dbReference>
<comment type="cofactor">
    <cofactor evidence="2">
        <name>Mn(2+)</name>
        <dbReference type="ChEBI" id="CHEBI:29035"/>
    </cofactor>
    <text evidence="2">The Mn(2+) ion enhances activity.</text>
</comment>
<dbReference type="NCBIfam" id="TIGR01891">
    <property type="entry name" value="amidohydrolases"/>
    <property type="match status" value="1"/>
</dbReference>
<dbReference type="EMBL" id="JAJSON010000025">
    <property type="protein sequence ID" value="MCG9972380.1"/>
    <property type="molecule type" value="Genomic_DNA"/>
</dbReference>
<evidence type="ECO:0000256" key="2">
    <source>
        <dbReference type="PIRSR" id="PIRSR005962-1"/>
    </source>
</evidence>
<dbReference type="GO" id="GO:0016787">
    <property type="term" value="F:hydrolase activity"/>
    <property type="evidence" value="ECO:0007669"/>
    <property type="project" value="UniProtKB-KW"/>
</dbReference>
<gene>
    <name evidence="4" type="ORF">LU635_12090</name>
</gene>
<dbReference type="InterPro" id="IPR036264">
    <property type="entry name" value="Bact_exopeptidase_dim_dom"/>
</dbReference>
<dbReference type="InterPro" id="IPR017439">
    <property type="entry name" value="Amidohydrolase"/>
</dbReference>
<feature type="binding site" evidence="2">
    <location>
        <position position="128"/>
    </location>
    <ligand>
        <name>Mn(2+)</name>
        <dbReference type="ChEBI" id="CHEBI:29035"/>
        <label>2</label>
    </ligand>
</feature>
<dbReference type="InterPro" id="IPR002933">
    <property type="entry name" value="Peptidase_M20"/>
</dbReference>